<evidence type="ECO:0000313" key="3">
    <source>
        <dbReference type="Proteomes" id="UP000007590"/>
    </source>
</evidence>
<dbReference type="eggNOG" id="COG0251">
    <property type="taxonomic scope" value="Bacteria"/>
</dbReference>
<dbReference type="NCBIfam" id="TIGR00004">
    <property type="entry name" value="Rid family detoxifying hydrolase"/>
    <property type="match status" value="1"/>
</dbReference>
<name>H8KL05_SOLCM</name>
<dbReference type="InterPro" id="IPR006056">
    <property type="entry name" value="RidA"/>
</dbReference>
<dbReference type="PANTHER" id="PTHR11803">
    <property type="entry name" value="2-IMINOBUTANOATE/2-IMINOPROPANOATE DEAMINASE RIDA"/>
    <property type="match status" value="1"/>
</dbReference>
<accession>H8KL05</accession>
<sequence>MKIIYSNNAPEAIGPYSQAIRTGNLLYCSGQTPIDPTTMKIVSTDVKEQTIRAILNLKVVLEEAGLNLSNIIKMNVYLTNMENFPQMNEAYAICLGSHRPARTTVAVLGLPYNALVEIECIAEFNEN</sequence>
<dbReference type="FunFam" id="3.30.1330.40:FF:000001">
    <property type="entry name" value="L-PSP family endoribonuclease"/>
    <property type="match status" value="1"/>
</dbReference>
<dbReference type="RefSeq" id="WP_014682045.1">
    <property type="nucleotide sequence ID" value="NC_017770.1"/>
</dbReference>
<organism evidence="2 3">
    <name type="scientific">Solitalea canadensis (strain ATCC 29591 / DSM 3403 / JCM 21819 / LMG 8368 / NBRC 15130 / NCIMB 12057 / USAM 9D)</name>
    <name type="common">Flexibacter canadensis</name>
    <dbReference type="NCBI Taxonomy" id="929556"/>
    <lineage>
        <taxon>Bacteria</taxon>
        <taxon>Pseudomonadati</taxon>
        <taxon>Bacteroidota</taxon>
        <taxon>Sphingobacteriia</taxon>
        <taxon>Sphingobacteriales</taxon>
        <taxon>Sphingobacteriaceae</taxon>
        <taxon>Solitalea</taxon>
    </lineage>
</organism>
<dbReference type="InterPro" id="IPR006175">
    <property type="entry name" value="YjgF/YER057c/UK114"/>
</dbReference>
<dbReference type="SUPFAM" id="SSF55298">
    <property type="entry name" value="YjgF-like"/>
    <property type="match status" value="1"/>
</dbReference>
<proteinExistence type="inferred from homology"/>
<evidence type="ECO:0000313" key="2">
    <source>
        <dbReference type="EMBL" id="AFD08822.1"/>
    </source>
</evidence>
<dbReference type="EMBL" id="CP003349">
    <property type="protein sequence ID" value="AFD08822.1"/>
    <property type="molecule type" value="Genomic_DNA"/>
</dbReference>
<protein>
    <submittedName>
        <fullName evidence="2">Endoribonuclease L-PSP, putative</fullName>
    </submittedName>
</protein>
<dbReference type="STRING" id="929556.Solca_3823"/>
<dbReference type="KEGG" id="scn:Solca_3823"/>
<reference evidence="2" key="1">
    <citation type="submission" date="2012-02" db="EMBL/GenBank/DDBJ databases">
        <title>The complete genome of Solitalea canadensis DSM 3403.</title>
        <authorList>
            <consortium name="US DOE Joint Genome Institute (JGI-PGF)"/>
            <person name="Lucas S."/>
            <person name="Copeland A."/>
            <person name="Lapidus A."/>
            <person name="Glavina del Rio T."/>
            <person name="Dalin E."/>
            <person name="Tice H."/>
            <person name="Bruce D."/>
            <person name="Goodwin L."/>
            <person name="Pitluck S."/>
            <person name="Peters L."/>
            <person name="Ovchinnikova G."/>
            <person name="Lu M."/>
            <person name="Kyrpides N."/>
            <person name="Mavromatis K."/>
            <person name="Ivanova N."/>
            <person name="Brettin T."/>
            <person name="Detter J.C."/>
            <person name="Han C."/>
            <person name="Larimer F."/>
            <person name="Land M."/>
            <person name="Hauser L."/>
            <person name="Markowitz V."/>
            <person name="Cheng J.-F."/>
            <person name="Hugenholtz P."/>
            <person name="Woyke T."/>
            <person name="Wu D."/>
            <person name="Spring S."/>
            <person name="Schroeder M."/>
            <person name="Kopitz M."/>
            <person name="Brambilla E."/>
            <person name="Klenk H.-P."/>
            <person name="Eisen J.A."/>
        </authorList>
    </citation>
    <scope>NUCLEOTIDE SEQUENCE</scope>
    <source>
        <strain evidence="2">DSM 3403</strain>
    </source>
</reference>
<comment type="similarity">
    <text evidence="1">Belongs to the RutC family.</text>
</comment>
<dbReference type="Proteomes" id="UP000007590">
    <property type="component" value="Chromosome"/>
</dbReference>
<dbReference type="Pfam" id="PF01042">
    <property type="entry name" value="Ribonuc_L-PSP"/>
    <property type="match status" value="1"/>
</dbReference>
<dbReference type="GO" id="GO:0005829">
    <property type="term" value="C:cytosol"/>
    <property type="evidence" value="ECO:0007669"/>
    <property type="project" value="TreeGrafter"/>
</dbReference>
<dbReference type="PANTHER" id="PTHR11803:SF58">
    <property type="entry name" value="PROTEIN HMF1-RELATED"/>
    <property type="match status" value="1"/>
</dbReference>
<dbReference type="Gene3D" id="3.30.1330.40">
    <property type="entry name" value="RutC-like"/>
    <property type="match status" value="1"/>
</dbReference>
<dbReference type="GO" id="GO:0019239">
    <property type="term" value="F:deaminase activity"/>
    <property type="evidence" value="ECO:0007669"/>
    <property type="project" value="TreeGrafter"/>
</dbReference>
<dbReference type="InterPro" id="IPR035959">
    <property type="entry name" value="RutC-like_sf"/>
</dbReference>
<dbReference type="HOGENOM" id="CLU_100715_7_3_10"/>
<gene>
    <name evidence="2" type="ordered locus">Solca_3823</name>
</gene>
<dbReference type="OrthoDB" id="9803101at2"/>
<keyword evidence="3" id="KW-1185">Reference proteome</keyword>
<dbReference type="CDD" id="cd00448">
    <property type="entry name" value="YjgF_YER057c_UK114_family"/>
    <property type="match status" value="1"/>
</dbReference>
<evidence type="ECO:0000256" key="1">
    <source>
        <dbReference type="ARBA" id="ARBA00010552"/>
    </source>
</evidence>
<dbReference type="AlphaFoldDB" id="H8KL05"/>